<evidence type="ECO:0000256" key="1">
    <source>
        <dbReference type="ARBA" id="ARBA00022723"/>
    </source>
</evidence>
<dbReference type="Proteomes" id="UP000316476">
    <property type="component" value="Unassembled WGS sequence"/>
</dbReference>
<evidence type="ECO:0000256" key="3">
    <source>
        <dbReference type="PROSITE-ProRule" id="PRU00433"/>
    </source>
</evidence>
<evidence type="ECO:0000256" key="5">
    <source>
        <dbReference type="SAM" id="SignalP"/>
    </source>
</evidence>
<comment type="caution">
    <text evidence="7">The sequence shown here is derived from an EMBL/GenBank/DDBJ whole genome shotgun (WGS) entry which is preliminary data.</text>
</comment>
<dbReference type="InterPro" id="IPR011429">
    <property type="entry name" value="Cyt_c_Planctomycete-type"/>
</dbReference>
<evidence type="ECO:0000313" key="7">
    <source>
        <dbReference type="EMBL" id="TWU65600.1"/>
    </source>
</evidence>
<feature type="region of interest" description="Disordered" evidence="4">
    <location>
        <begin position="296"/>
        <end position="316"/>
    </location>
</feature>
<dbReference type="GO" id="GO:0020037">
    <property type="term" value="F:heme binding"/>
    <property type="evidence" value="ECO:0007669"/>
    <property type="project" value="InterPro"/>
</dbReference>
<dbReference type="RefSeq" id="WP_146411812.1">
    <property type="nucleotide sequence ID" value="NZ_SJPZ01000001.1"/>
</dbReference>
<dbReference type="EMBL" id="SJPZ01000001">
    <property type="protein sequence ID" value="TWU65600.1"/>
    <property type="molecule type" value="Genomic_DNA"/>
</dbReference>
<evidence type="ECO:0000256" key="4">
    <source>
        <dbReference type="SAM" id="MobiDB-lite"/>
    </source>
</evidence>
<dbReference type="PANTHER" id="PTHR35889:SF3">
    <property type="entry name" value="F-BOX DOMAIN-CONTAINING PROTEIN"/>
    <property type="match status" value="1"/>
</dbReference>
<dbReference type="PANTHER" id="PTHR35889">
    <property type="entry name" value="CYCLOINULO-OLIGOSACCHARIDE FRUCTANOTRANSFERASE-RELATED"/>
    <property type="match status" value="1"/>
</dbReference>
<gene>
    <name evidence="7" type="ORF">V7x_11480</name>
</gene>
<dbReference type="Pfam" id="PF07635">
    <property type="entry name" value="PSCyt1"/>
    <property type="match status" value="1"/>
</dbReference>
<dbReference type="InterPro" id="IPR009056">
    <property type="entry name" value="Cyt_c-like_dom"/>
</dbReference>
<keyword evidence="3" id="KW-0349">Heme</keyword>
<dbReference type="GO" id="GO:0046872">
    <property type="term" value="F:metal ion binding"/>
    <property type="evidence" value="ECO:0007669"/>
    <property type="project" value="UniProtKB-KW"/>
</dbReference>
<reference evidence="7 8" key="1">
    <citation type="submission" date="2019-02" db="EMBL/GenBank/DDBJ databases">
        <title>Deep-cultivation of Planctomycetes and their phenomic and genomic characterization uncovers novel biology.</title>
        <authorList>
            <person name="Wiegand S."/>
            <person name="Jogler M."/>
            <person name="Boedeker C."/>
            <person name="Pinto D."/>
            <person name="Vollmers J."/>
            <person name="Rivas-Marin E."/>
            <person name="Kohn T."/>
            <person name="Peeters S.H."/>
            <person name="Heuer A."/>
            <person name="Rast P."/>
            <person name="Oberbeckmann S."/>
            <person name="Bunk B."/>
            <person name="Jeske O."/>
            <person name="Meyerdierks A."/>
            <person name="Storesund J.E."/>
            <person name="Kallscheuer N."/>
            <person name="Luecker S."/>
            <person name="Lage O.M."/>
            <person name="Pohl T."/>
            <person name="Merkel B.J."/>
            <person name="Hornburger P."/>
            <person name="Mueller R.-W."/>
            <person name="Bruemmer F."/>
            <person name="Labrenz M."/>
            <person name="Spormann A.M."/>
            <person name="Op Den Camp H."/>
            <person name="Overmann J."/>
            <person name="Amann R."/>
            <person name="Jetten M.S.M."/>
            <person name="Mascher T."/>
            <person name="Medema M.H."/>
            <person name="Devos D.P."/>
            <person name="Kaster A.-K."/>
            <person name="Ovreas L."/>
            <person name="Rohde M."/>
            <person name="Galperin M.Y."/>
            <person name="Jogler C."/>
        </authorList>
    </citation>
    <scope>NUCLEOTIDE SEQUENCE [LARGE SCALE GENOMIC DNA]</scope>
    <source>
        <strain evidence="7 8">V7</strain>
    </source>
</reference>
<keyword evidence="5" id="KW-0732">Signal</keyword>
<keyword evidence="1 3" id="KW-0479">Metal-binding</keyword>
<dbReference type="GO" id="GO:0009055">
    <property type="term" value="F:electron transfer activity"/>
    <property type="evidence" value="ECO:0007669"/>
    <property type="project" value="InterPro"/>
</dbReference>
<dbReference type="PROSITE" id="PS51007">
    <property type="entry name" value="CYTC"/>
    <property type="match status" value="1"/>
</dbReference>
<proteinExistence type="predicted"/>
<accession>A0A5C6FW12</accession>
<evidence type="ECO:0000313" key="8">
    <source>
        <dbReference type="Proteomes" id="UP000316476"/>
    </source>
</evidence>
<feature type="region of interest" description="Disordered" evidence="4">
    <location>
        <begin position="141"/>
        <end position="181"/>
    </location>
</feature>
<evidence type="ECO:0000256" key="2">
    <source>
        <dbReference type="ARBA" id="ARBA00023004"/>
    </source>
</evidence>
<protein>
    <submittedName>
        <fullName evidence="7">Planctomycete cytochrome C</fullName>
    </submittedName>
</protein>
<dbReference type="AlphaFoldDB" id="A0A5C6FW12"/>
<name>A0A5C6FW12_9PLAN</name>
<evidence type="ECO:0000259" key="6">
    <source>
        <dbReference type="PROSITE" id="PS51007"/>
    </source>
</evidence>
<keyword evidence="2 3" id="KW-0408">Iron</keyword>
<feature type="signal peptide" evidence="5">
    <location>
        <begin position="1"/>
        <end position="30"/>
    </location>
</feature>
<organism evidence="7 8">
    <name type="scientific">Crateriforma conspicua</name>
    <dbReference type="NCBI Taxonomy" id="2527996"/>
    <lineage>
        <taxon>Bacteria</taxon>
        <taxon>Pseudomonadati</taxon>
        <taxon>Planctomycetota</taxon>
        <taxon>Planctomycetia</taxon>
        <taxon>Planctomycetales</taxon>
        <taxon>Planctomycetaceae</taxon>
        <taxon>Crateriforma</taxon>
    </lineage>
</organism>
<feature type="chain" id="PRO_5022953628" evidence="5">
    <location>
        <begin position="31"/>
        <end position="574"/>
    </location>
</feature>
<feature type="domain" description="Cytochrome c" evidence="6">
    <location>
        <begin position="179"/>
        <end position="278"/>
    </location>
</feature>
<sequence precursor="true">MSFLRISSQPGTSCVLAWMVVFCLAYDATAQTATEGLATAKDQLAKAAVAYRNREYVAAGQALVTASSTLHATLAETEPAQREAVLEQASDLLSRMRNAHVMLQLEGVRLPPIRIDDGTAWWQEEPGVAPEVAMLPGAELDPDASLASSLPEKEMEATATSDDAPAMASSNDDSATGDAEGESGMVSFVRDVAPVLIEHCGGCHVGGGQVRGGLNMNTFAGLMRGGDEGDTVIAGSGDESGLVLRMRGEGGDLMPPGGRPRVPEESIQLISRWIDQGAKDDAVRPGQDLKTASMQAWASSATTDQRNERRRQHADESIRMVAPDGVATVESDHFLVIGPMTERRLQEIGKVADGQMKVVRSVIPAASGTDKGEYFRGRATLFVFPRPYEYAEFSKMVEQRSIPAQWVSHFRSDAILAYASLVVTPDLDDEGLRNRLAGPLFSMAMATRAADVPEWLAGGVGESIANDRVRKLDRDSRSRLLAAQRDAAIAARNASDLLQQRLPAQQVDALSIAVAGAMMAPPRRRGFQTMIRQMNAGQPFESSFQGAYGVTVESFVDAFLKWAKGPTPTPSPQR</sequence>
<dbReference type="OrthoDB" id="9809746at2"/>